<dbReference type="AlphaFoldDB" id="A0A1F6W4S4"/>
<evidence type="ECO:0000256" key="1">
    <source>
        <dbReference type="SAM" id="Coils"/>
    </source>
</evidence>
<evidence type="ECO:0000313" key="3">
    <source>
        <dbReference type="Proteomes" id="UP000178374"/>
    </source>
</evidence>
<protein>
    <submittedName>
        <fullName evidence="2">Uncharacterized protein</fullName>
    </submittedName>
</protein>
<gene>
    <name evidence="2" type="ORF">A3B85_00560</name>
</gene>
<name>A0A1F6W4S4_9BACT</name>
<sequence>MEKETTYKTIAGILLFLLVISWSLGGSSNGKRAMLEDRISSLESQLEEYQYALEEANNNIEDANSIIEEAQDYAWSSYSEMGDVLDNLSTVDTVDEPY</sequence>
<evidence type="ECO:0000313" key="2">
    <source>
        <dbReference type="EMBL" id="OGI76812.1"/>
    </source>
</evidence>
<proteinExistence type="predicted"/>
<comment type="caution">
    <text evidence="2">The sequence shown here is derived from an EMBL/GenBank/DDBJ whole genome shotgun (WGS) entry which is preliminary data.</text>
</comment>
<reference evidence="2 3" key="1">
    <citation type="journal article" date="2016" name="Nat. Commun.">
        <title>Thousands of microbial genomes shed light on interconnected biogeochemical processes in an aquifer system.</title>
        <authorList>
            <person name="Anantharaman K."/>
            <person name="Brown C.T."/>
            <person name="Hug L.A."/>
            <person name="Sharon I."/>
            <person name="Castelle C.J."/>
            <person name="Probst A.J."/>
            <person name="Thomas B.C."/>
            <person name="Singh A."/>
            <person name="Wilkins M.J."/>
            <person name="Karaoz U."/>
            <person name="Brodie E.L."/>
            <person name="Williams K.H."/>
            <person name="Hubbard S.S."/>
            <person name="Banfield J.F."/>
        </authorList>
    </citation>
    <scope>NUCLEOTIDE SEQUENCE [LARGE SCALE GENOMIC DNA]</scope>
</reference>
<accession>A0A1F6W4S4</accession>
<feature type="coiled-coil region" evidence="1">
    <location>
        <begin position="32"/>
        <end position="73"/>
    </location>
</feature>
<organism evidence="2 3">
    <name type="scientific">Candidatus Nomurabacteria bacterium RIFCSPHIGHO2_02_FULL_37_13</name>
    <dbReference type="NCBI Taxonomy" id="1801750"/>
    <lineage>
        <taxon>Bacteria</taxon>
        <taxon>Candidatus Nomuraibacteriota</taxon>
    </lineage>
</organism>
<dbReference type="Proteomes" id="UP000178374">
    <property type="component" value="Unassembled WGS sequence"/>
</dbReference>
<keyword evidence="1" id="KW-0175">Coiled coil</keyword>
<dbReference type="EMBL" id="MFUA01000018">
    <property type="protein sequence ID" value="OGI76812.1"/>
    <property type="molecule type" value="Genomic_DNA"/>
</dbReference>